<proteinExistence type="predicted"/>
<evidence type="ECO:0000256" key="1">
    <source>
        <dbReference type="SAM" id="SignalP"/>
    </source>
</evidence>
<feature type="domain" description="Glycosyl hydrolase family 98 putative carbohydrate-binding module" evidence="2">
    <location>
        <begin position="262"/>
        <end position="407"/>
    </location>
</feature>
<name>A0A6I6AMB1_9PLAN</name>
<dbReference type="InterPro" id="IPR038637">
    <property type="entry name" value="NPCBM_sf"/>
</dbReference>
<dbReference type="Pfam" id="PF08305">
    <property type="entry name" value="NPCBM"/>
    <property type="match status" value="1"/>
</dbReference>
<accession>A0A6I6AMB1</accession>
<dbReference type="InterPro" id="IPR008979">
    <property type="entry name" value="Galactose-bd-like_sf"/>
</dbReference>
<evidence type="ECO:0000313" key="4">
    <source>
        <dbReference type="Proteomes" id="UP000427281"/>
    </source>
</evidence>
<evidence type="ECO:0000259" key="2">
    <source>
        <dbReference type="SMART" id="SM00776"/>
    </source>
</evidence>
<protein>
    <recommendedName>
        <fullName evidence="2">Glycosyl hydrolase family 98 putative carbohydrate-binding module domain-containing protein</fullName>
    </recommendedName>
</protein>
<dbReference type="PROSITE" id="PS51257">
    <property type="entry name" value="PROKAR_LIPOPROTEIN"/>
    <property type="match status" value="1"/>
</dbReference>
<feature type="signal peptide" evidence="1">
    <location>
        <begin position="1"/>
        <end position="32"/>
    </location>
</feature>
<dbReference type="KEGG" id="gim:F1728_27925"/>
<organism evidence="3 4">
    <name type="scientific">Gimesia benthica</name>
    <dbReference type="NCBI Taxonomy" id="2608982"/>
    <lineage>
        <taxon>Bacteria</taxon>
        <taxon>Pseudomonadati</taxon>
        <taxon>Planctomycetota</taxon>
        <taxon>Planctomycetia</taxon>
        <taxon>Planctomycetales</taxon>
        <taxon>Planctomycetaceae</taxon>
        <taxon>Gimesia</taxon>
    </lineage>
</organism>
<dbReference type="InterPro" id="IPR013222">
    <property type="entry name" value="Glyco_hyd_98_carb-bd"/>
</dbReference>
<evidence type="ECO:0000313" key="3">
    <source>
        <dbReference type="EMBL" id="QGQ26271.1"/>
    </source>
</evidence>
<dbReference type="AlphaFoldDB" id="A0A6I6AMB1"/>
<reference evidence="3 4" key="1">
    <citation type="submission" date="2019-09" db="EMBL/GenBank/DDBJ databases">
        <title>Gimesia benthica sp. nov., a novel bacterium isolated from deep-sea water of the Northwest Indian Ocean.</title>
        <authorList>
            <person name="Dai X."/>
        </authorList>
    </citation>
    <scope>NUCLEOTIDE SEQUENCE [LARGE SCALE GENOMIC DNA]</scope>
    <source>
        <strain evidence="3 4">E7</strain>
    </source>
</reference>
<feature type="chain" id="PRO_5026213624" description="Glycosyl hydrolase family 98 putative carbohydrate-binding module domain-containing protein" evidence="1">
    <location>
        <begin position="33"/>
        <end position="409"/>
    </location>
</feature>
<dbReference type="SUPFAM" id="SSF49785">
    <property type="entry name" value="Galactose-binding domain-like"/>
    <property type="match status" value="1"/>
</dbReference>
<dbReference type="EMBL" id="CP043930">
    <property type="protein sequence ID" value="QGQ26271.1"/>
    <property type="molecule type" value="Genomic_DNA"/>
</dbReference>
<sequence>MLHSPKGCPMRLFVVLCLTLLSCGLVSEPLQADELQTAAGKTITGELLQIEQNRFIIKSKAGTEEIPATEIVRVQLDPVDKLPPSGGLLILANGDRLHAEILRAAEEALVIRLTACPRLDELKVPLETIRAAYFRWPRATHARNRLIRQLEQTVKKTDLFYLKNGDYLEGEFLGFDEGGFQFESAAGETTVPRTGIAYFYFNPELIAFPQPEQLHYQLTLTDGSRVTVSTLSLNDSRLRAHTLFGADIICERDRLAAVTPLGGRVVPLSELEPSEYRFTPYLSRNWKWQRNRNVLSGPMISGGQYFDSGLGMHSAAELHYQLDGQYAAFETCVGLDDSAGTRASVKVQVLVDGKPVFQREVARHSKEIVKVPRIDLTGAQQLVLKVGFGKNADIEDHLNWCRPVLIKKP</sequence>
<dbReference type="Proteomes" id="UP000427281">
    <property type="component" value="Chromosome"/>
</dbReference>
<dbReference type="SMART" id="SM00776">
    <property type="entry name" value="NPCBM"/>
    <property type="match status" value="1"/>
</dbReference>
<dbReference type="Gene3D" id="2.60.120.1060">
    <property type="entry name" value="NPCBM/NEW2 domain"/>
    <property type="match status" value="1"/>
</dbReference>
<gene>
    <name evidence="3" type="ORF">F1728_27925</name>
</gene>
<keyword evidence="1" id="KW-0732">Signal</keyword>
<keyword evidence="4" id="KW-1185">Reference proteome</keyword>